<dbReference type="NCBIfam" id="TIGR02491">
    <property type="entry name" value="NrdG"/>
    <property type="match status" value="1"/>
</dbReference>
<keyword evidence="10" id="KW-1185">Reference proteome</keyword>
<dbReference type="SUPFAM" id="SSF102114">
    <property type="entry name" value="Radical SAM enzymes"/>
    <property type="match status" value="1"/>
</dbReference>
<keyword evidence="2" id="KW-0004">4Fe-4S</keyword>
<comment type="function">
    <text evidence="7">Activation of anaerobic ribonucleoside-triphosphate reductase under anaerobic conditions by generation of an organic free radical, using S-adenosylmethionine and reduced flavodoxin as cosubstrates to produce 5'-deoxy-adenosine.</text>
</comment>
<keyword evidence="5" id="KW-0408">Iron</keyword>
<evidence type="ECO:0000256" key="5">
    <source>
        <dbReference type="ARBA" id="ARBA00023004"/>
    </source>
</evidence>
<reference evidence="9 10" key="1">
    <citation type="submission" date="2023-07" db="EMBL/GenBank/DDBJ databases">
        <title>Genomic Encyclopedia of Type Strains, Phase IV (KMG-IV): sequencing the most valuable type-strain genomes for metagenomic binning, comparative biology and taxonomic classification.</title>
        <authorList>
            <person name="Goeker M."/>
        </authorList>
    </citation>
    <scope>NUCLEOTIDE SEQUENCE [LARGE SCALE GENOMIC DNA]</scope>
    <source>
        <strain evidence="9 10">DSM 16784</strain>
    </source>
</reference>
<proteinExistence type="inferred from homology"/>
<dbReference type="InterPro" id="IPR012837">
    <property type="entry name" value="NrdG"/>
</dbReference>
<dbReference type="SFLD" id="SFLDF00299">
    <property type="entry name" value="anaerobic_ribonucleoside-triph"/>
    <property type="match status" value="1"/>
</dbReference>
<comment type="similarity">
    <text evidence="7">Belongs to the organic radical-activating enzymes family.</text>
</comment>
<protein>
    <recommendedName>
        <fullName evidence="7">Anaerobic ribonucleoside-triphosphate reductase-activating protein</fullName>
        <ecNumber evidence="7">1.97.1.-</ecNumber>
    </recommendedName>
</protein>
<dbReference type="SFLD" id="SFLDS00029">
    <property type="entry name" value="Radical_SAM"/>
    <property type="match status" value="1"/>
</dbReference>
<evidence type="ECO:0000313" key="10">
    <source>
        <dbReference type="Proteomes" id="UP001230220"/>
    </source>
</evidence>
<dbReference type="Pfam" id="PF13353">
    <property type="entry name" value="Fer4_12"/>
    <property type="match status" value="1"/>
</dbReference>
<comment type="cofactor">
    <cofactor evidence="1">
        <name>[4Fe-4S] cluster</name>
        <dbReference type="ChEBI" id="CHEBI:49883"/>
    </cofactor>
</comment>
<sequence>MNLRVASDLTFDSIVDGPGLRAVLWTQGCVHGCKGCHNPETWDVNGGKIVDTNDIIESIKASKLQSGLTISGGDPFLQPEPILEIVKEISKIPLSIWIYTGYTYEQLLKDPKKADILNYVDVLVDGKFEEDKKSYKLLFCGSSNQRLIDVKKTKEANEIILWKSDYSIEIE</sequence>
<dbReference type="Proteomes" id="UP001230220">
    <property type="component" value="Unassembled WGS sequence"/>
</dbReference>
<feature type="domain" description="Radical SAM core" evidence="8">
    <location>
        <begin position="15"/>
        <end position="171"/>
    </location>
</feature>
<dbReference type="Gene3D" id="3.20.20.70">
    <property type="entry name" value="Aldolase class I"/>
    <property type="match status" value="1"/>
</dbReference>
<dbReference type="InterPro" id="IPR058240">
    <property type="entry name" value="rSAM_sf"/>
</dbReference>
<accession>A0ABU0E259</accession>
<dbReference type="PROSITE" id="PS51918">
    <property type="entry name" value="RADICAL_SAM"/>
    <property type="match status" value="1"/>
</dbReference>
<dbReference type="SFLD" id="SFLDG01063">
    <property type="entry name" value="activating_enzymes__group_1"/>
    <property type="match status" value="1"/>
</dbReference>
<evidence type="ECO:0000256" key="2">
    <source>
        <dbReference type="ARBA" id="ARBA00022485"/>
    </source>
</evidence>
<dbReference type="EC" id="1.97.1.-" evidence="7"/>
<evidence type="ECO:0000256" key="7">
    <source>
        <dbReference type="PIRNR" id="PIRNR000368"/>
    </source>
</evidence>
<comment type="caution">
    <text evidence="9">The sequence shown here is derived from an EMBL/GenBank/DDBJ whole genome shotgun (WGS) entry which is preliminary data.</text>
</comment>
<dbReference type="EMBL" id="JAUSUR010000003">
    <property type="protein sequence ID" value="MDQ0360974.1"/>
    <property type="molecule type" value="Genomic_DNA"/>
</dbReference>
<dbReference type="GO" id="GO:0043365">
    <property type="term" value="F:[formate-C-acetyltransferase]-activating enzyme activity"/>
    <property type="evidence" value="ECO:0007669"/>
    <property type="project" value="UniProtKB-EC"/>
</dbReference>
<dbReference type="RefSeq" id="WP_307407296.1">
    <property type="nucleotide sequence ID" value="NZ_JAUSUR010000003.1"/>
</dbReference>
<gene>
    <name evidence="9" type="ORF">J2S15_001721</name>
</gene>
<keyword evidence="4" id="KW-0479">Metal-binding</keyword>
<dbReference type="PANTHER" id="PTHR30352">
    <property type="entry name" value="PYRUVATE FORMATE-LYASE-ACTIVATING ENZYME"/>
    <property type="match status" value="1"/>
</dbReference>
<dbReference type="PANTHER" id="PTHR30352:SF2">
    <property type="entry name" value="ANAEROBIC RIBONUCLEOSIDE-TRIPHOSPHATE REDUCTASE-ACTIVATING PROTEIN"/>
    <property type="match status" value="1"/>
</dbReference>
<evidence type="ECO:0000313" key="9">
    <source>
        <dbReference type="EMBL" id="MDQ0360974.1"/>
    </source>
</evidence>
<dbReference type="InterPro" id="IPR007197">
    <property type="entry name" value="rSAM"/>
</dbReference>
<keyword evidence="7 9" id="KW-0560">Oxidoreductase</keyword>
<dbReference type="PIRSF" id="PIRSF000368">
    <property type="entry name" value="NrdG"/>
    <property type="match status" value="1"/>
</dbReference>
<dbReference type="InterPro" id="IPR013785">
    <property type="entry name" value="Aldolase_TIM"/>
</dbReference>
<evidence type="ECO:0000256" key="3">
    <source>
        <dbReference type="ARBA" id="ARBA00022691"/>
    </source>
</evidence>
<evidence type="ECO:0000256" key="1">
    <source>
        <dbReference type="ARBA" id="ARBA00001966"/>
    </source>
</evidence>
<evidence type="ECO:0000259" key="8">
    <source>
        <dbReference type="PROSITE" id="PS51918"/>
    </source>
</evidence>
<evidence type="ECO:0000256" key="6">
    <source>
        <dbReference type="ARBA" id="ARBA00023014"/>
    </source>
</evidence>
<keyword evidence="6" id="KW-0411">Iron-sulfur</keyword>
<evidence type="ECO:0000256" key="4">
    <source>
        <dbReference type="ARBA" id="ARBA00022723"/>
    </source>
</evidence>
<dbReference type="SFLD" id="SFLDG01066">
    <property type="entry name" value="organic_radical-activating_enz"/>
    <property type="match status" value="1"/>
</dbReference>
<dbReference type="InterPro" id="IPR034457">
    <property type="entry name" value="Organic_radical-activating"/>
</dbReference>
<organism evidence="9 10">
    <name type="scientific">Breznakia pachnodae</name>
    <dbReference type="NCBI Taxonomy" id="265178"/>
    <lineage>
        <taxon>Bacteria</taxon>
        <taxon>Bacillati</taxon>
        <taxon>Bacillota</taxon>
        <taxon>Erysipelotrichia</taxon>
        <taxon>Erysipelotrichales</taxon>
        <taxon>Erysipelotrichaceae</taxon>
        <taxon>Breznakia</taxon>
    </lineage>
</organism>
<keyword evidence="3" id="KW-0949">S-adenosyl-L-methionine</keyword>
<name>A0ABU0E259_9FIRM</name>
<dbReference type="CDD" id="cd01335">
    <property type="entry name" value="Radical_SAM"/>
    <property type="match status" value="1"/>
</dbReference>